<dbReference type="GO" id="GO:0008677">
    <property type="term" value="F:2-dehydropantoate 2-reductase activity"/>
    <property type="evidence" value="ECO:0007669"/>
    <property type="project" value="UniProtKB-EC"/>
</dbReference>
<dbReference type="GO" id="GO:0015940">
    <property type="term" value="P:pantothenate biosynthetic process"/>
    <property type="evidence" value="ECO:0007669"/>
    <property type="project" value="UniProtKB-UniPathway"/>
</dbReference>
<accession>A0A1H6BI17</accession>
<dbReference type="InterPro" id="IPR003710">
    <property type="entry name" value="ApbA"/>
</dbReference>
<protein>
    <recommendedName>
        <fullName evidence="5 10">2-dehydropantoate 2-reductase</fullName>
        <ecNumber evidence="4 10">1.1.1.169</ecNumber>
    </recommendedName>
    <alternativeName>
        <fullName evidence="8 10">Ketopantoate reductase</fullName>
    </alternativeName>
</protein>
<dbReference type="UniPathway" id="UPA00028">
    <property type="reaction ID" value="UER00004"/>
</dbReference>
<evidence type="ECO:0000259" key="12">
    <source>
        <dbReference type="Pfam" id="PF08546"/>
    </source>
</evidence>
<comment type="catalytic activity">
    <reaction evidence="9 10">
        <text>(R)-pantoate + NADP(+) = 2-dehydropantoate + NADPH + H(+)</text>
        <dbReference type="Rhea" id="RHEA:16233"/>
        <dbReference type="ChEBI" id="CHEBI:11561"/>
        <dbReference type="ChEBI" id="CHEBI:15378"/>
        <dbReference type="ChEBI" id="CHEBI:15980"/>
        <dbReference type="ChEBI" id="CHEBI:57783"/>
        <dbReference type="ChEBI" id="CHEBI:58349"/>
        <dbReference type="EC" id="1.1.1.169"/>
    </reaction>
</comment>
<dbReference type="Pfam" id="PF08546">
    <property type="entry name" value="ApbA_C"/>
    <property type="match status" value="1"/>
</dbReference>
<dbReference type="GO" id="GO:0005737">
    <property type="term" value="C:cytoplasm"/>
    <property type="evidence" value="ECO:0007669"/>
    <property type="project" value="TreeGrafter"/>
</dbReference>
<comment type="pathway">
    <text evidence="2 10">Cofactor biosynthesis; (R)-pantothenate biosynthesis; (R)-pantoate from 3-methyl-2-oxobutanoate: step 2/2.</text>
</comment>
<comment type="similarity">
    <text evidence="3 10">Belongs to the ketopantoate reductase family.</text>
</comment>
<dbReference type="SUPFAM" id="SSF51735">
    <property type="entry name" value="NAD(P)-binding Rossmann-fold domains"/>
    <property type="match status" value="1"/>
</dbReference>
<dbReference type="FunFam" id="3.40.50.720:FF:000307">
    <property type="entry name" value="2-dehydropantoate 2-reductase"/>
    <property type="match status" value="1"/>
</dbReference>
<evidence type="ECO:0000256" key="7">
    <source>
        <dbReference type="ARBA" id="ARBA00023002"/>
    </source>
</evidence>
<proteinExistence type="inferred from homology"/>
<dbReference type="PANTHER" id="PTHR21708:SF26">
    <property type="entry name" value="2-DEHYDROPANTOATE 2-REDUCTASE"/>
    <property type="match status" value="1"/>
</dbReference>
<evidence type="ECO:0000256" key="8">
    <source>
        <dbReference type="ARBA" id="ARBA00032024"/>
    </source>
</evidence>
<dbReference type="EC" id="1.1.1.169" evidence="4 10"/>
<dbReference type="InterPro" id="IPR013752">
    <property type="entry name" value="KPA_reductase"/>
</dbReference>
<dbReference type="InterPro" id="IPR051402">
    <property type="entry name" value="KPR-Related"/>
</dbReference>
<evidence type="ECO:0000256" key="2">
    <source>
        <dbReference type="ARBA" id="ARBA00004994"/>
    </source>
</evidence>
<dbReference type="EMBL" id="FNVA01000007">
    <property type="protein sequence ID" value="SEG60350.1"/>
    <property type="molecule type" value="Genomic_DNA"/>
</dbReference>
<gene>
    <name evidence="13" type="ORF">SAMN05421819_3722</name>
</gene>
<reference evidence="13 14" key="1">
    <citation type="submission" date="2016-10" db="EMBL/GenBank/DDBJ databases">
        <authorList>
            <person name="de Groot N.N."/>
        </authorList>
    </citation>
    <scope>NUCLEOTIDE SEQUENCE [LARGE SCALE GENOMIC DNA]</scope>
    <source>
        <strain evidence="13 14">DSM 22489</strain>
    </source>
</reference>
<dbReference type="InterPro" id="IPR013328">
    <property type="entry name" value="6PGD_dom2"/>
</dbReference>
<evidence type="ECO:0000313" key="13">
    <source>
        <dbReference type="EMBL" id="SEG60350.1"/>
    </source>
</evidence>
<dbReference type="Gene3D" id="1.10.1040.10">
    <property type="entry name" value="N-(1-d-carboxylethyl)-l-norvaline Dehydrogenase, domain 2"/>
    <property type="match status" value="1"/>
</dbReference>
<dbReference type="NCBIfam" id="TIGR00745">
    <property type="entry name" value="apbA_panE"/>
    <property type="match status" value="1"/>
</dbReference>
<sequence>MGAMRILVVGAGAVGGYFGARLMAAGRDVTLLVREGRAAQIREHGLQVISPFGDLHLQPKLVTAAELRANPTPYDLILLSTKAYSLEAAMEDFAPAVGAQTSILPLLNGMRHLEAMEARFGAHAVLGGSTRIVSDMDAEGRIHQLEPLHDVVFGERDKSVTPRIQAIAAALHGANFDDKLAPDVLAFMWQKWVFLAALGGITCLMRGSIGEVAAAPGGLETAAAILDETDAIATANGYPTPQAFLENTRSRVLKKDSPLTASMYRDLERGAAVEADQILGDLIRRGKEKGVAAPLVTAAYAQLSVYSARRSKG</sequence>
<dbReference type="Gene3D" id="3.40.50.720">
    <property type="entry name" value="NAD(P)-binding Rossmann-like Domain"/>
    <property type="match status" value="1"/>
</dbReference>
<keyword evidence="6 10" id="KW-0521">NADP</keyword>
<comment type="function">
    <text evidence="1 10">Catalyzes the NADPH-dependent reduction of ketopantoate into pantoic acid.</text>
</comment>
<dbReference type="Proteomes" id="UP000236728">
    <property type="component" value="Unassembled WGS sequence"/>
</dbReference>
<evidence type="ECO:0000259" key="11">
    <source>
        <dbReference type="Pfam" id="PF02558"/>
    </source>
</evidence>
<keyword evidence="14" id="KW-1185">Reference proteome</keyword>
<name>A0A1H6BI17_9BACT</name>
<evidence type="ECO:0000256" key="9">
    <source>
        <dbReference type="ARBA" id="ARBA00048793"/>
    </source>
</evidence>
<evidence type="ECO:0000256" key="6">
    <source>
        <dbReference type="ARBA" id="ARBA00022857"/>
    </source>
</evidence>
<keyword evidence="10" id="KW-0566">Pantothenate biosynthesis</keyword>
<evidence type="ECO:0000256" key="10">
    <source>
        <dbReference type="RuleBase" id="RU362068"/>
    </source>
</evidence>
<keyword evidence="7 10" id="KW-0560">Oxidoreductase</keyword>
<evidence type="ECO:0000313" key="14">
    <source>
        <dbReference type="Proteomes" id="UP000236728"/>
    </source>
</evidence>
<dbReference type="PANTHER" id="PTHR21708">
    <property type="entry name" value="PROBABLE 2-DEHYDROPANTOATE 2-REDUCTASE"/>
    <property type="match status" value="1"/>
</dbReference>
<evidence type="ECO:0000256" key="5">
    <source>
        <dbReference type="ARBA" id="ARBA00019465"/>
    </source>
</evidence>
<dbReference type="InterPro" id="IPR008927">
    <property type="entry name" value="6-PGluconate_DH-like_C_sf"/>
</dbReference>
<organism evidence="13 14">
    <name type="scientific">Bryocella elongata</name>
    <dbReference type="NCBI Taxonomy" id="863522"/>
    <lineage>
        <taxon>Bacteria</taxon>
        <taxon>Pseudomonadati</taxon>
        <taxon>Acidobacteriota</taxon>
        <taxon>Terriglobia</taxon>
        <taxon>Terriglobales</taxon>
        <taxon>Acidobacteriaceae</taxon>
        <taxon>Bryocella</taxon>
    </lineage>
</organism>
<feature type="domain" description="Ketopantoate reductase N-terminal" evidence="11">
    <location>
        <begin position="6"/>
        <end position="157"/>
    </location>
</feature>
<dbReference type="FunFam" id="1.10.1040.10:FF:000017">
    <property type="entry name" value="2-dehydropantoate 2-reductase"/>
    <property type="match status" value="1"/>
</dbReference>
<evidence type="ECO:0000256" key="3">
    <source>
        <dbReference type="ARBA" id="ARBA00007870"/>
    </source>
</evidence>
<dbReference type="AlphaFoldDB" id="A0A1H6BI17"/>
<dbReference type="InterPro" id="IPR036291">
    <property type="entry name" value="NAD(P)-bd_dom_sf"/>
</dbReference>
<evidence type="ECO:0000256" key="4">
    <source>
        <dbReference type="ARBA" id="ARBA00013014"/>
    </source>
</evidence>
<dbReference type="SUPFAM" id="SSF48179">
    <property type="entry name" value="6-phosphogluconate dehydrogenase C-terminal domain-like"/>
    <property type="match status" value="1"/>
</dbReference>
<dbReference type="InterPro" id="IPR013332">
    <property type="entry name" value="KPR_N"/>
</dbReference>
<feature type="domain" description="Ketopantoate reductase C-terminal" evidence="12">
    <location>
        <begin position="184"/>
        <end position="305"/>
    </location>
</feature>
<evidence type="ECO:0000256" key="1">
    <source>
        <dbReference type="ARBA" id="ARBA00002919"/>
    </source>
</evidence>
<dbReference type="Pfam" id="PF02558">
    <property type="entry name" value="ApbA"/>
    <property type="match status" value="1"/>
</dbReference>